<dbReference type="RefSeq" id="WP_380971678.1">
    <property type="nucleotide sequence ID" value="NZ_JBHTEF010000001.1"/>
</dbReference>
<dbReference type="InterPro" id="IPR051313">
    <property type="entry name" value="Bact_iron-sidero_bind"/>
</dbReference>
<dbReference type="Pfam" id="PF01497">
    <property type="entry name" value="Peripla_BP_2"/>
    <property type="match status" value="1"/>
</dbReference>
<evidence type="ECO:0000256" key="5">
    <source>
        <dbReference type="SAM" id="MobiDB-lite"/>
    </source>
</evidence>
<comment type="subcellular location">
    <subcellularLocation>
        <location evidence="1">Cell envelope</location>
    </subcellularLocation>
</comment>
<dbReference type="Gene3D" id="3.40.50.1980">
    <property type="entry name" value="Nitrogenase molybdenum iron protein domain"/>
    <property type="match status" value="2"/>
</dbReference>
<keyword evidence="9" id="KW-1185">Reference proteome</keyword>
<feature type="domain" description="Fe/B12 periplasmic-binding" evidence="7">
    <location>
        <begin position="68"/>
        <end position="337"/>
    </location>
</feature>
<accession>A0ABW2SJH0</accession>
<feature type="chain" id="PRO_5046518451" evidence="6">
    <location>
        <begin position="30"/>
        <end position="337"/>
    </location>
</feature>
<dbReference type="PANTHER" id="PTHR30532">
    <property type="entry name" value="IRON III DICITRATE-BINDING PERIPLASMIC PROTEIN"/>
    <property type="match status" value="1"/>
</dbReference>
<evidence type="ECO:0000313" key="9">
    <source>
        <dbReference type="Proteomes" id="UP001596527"/>
    </source>
</evidence>
<name>A0ABW2SJH0_9ACTO</name>
<dbReference type="SUPFAM" id="SSF53807">
    <property type="entry name" value="Helical backbone' metal receptor"/>
    <property type="match status" value="1"/>
</dbReference>
<evidence type="ECO:0000259" key="7">
    <source>
        <dbReference type="PROSITE" id="PS50983"/>
    </source>
</evidence>
<evidence type="ECO:0000256" key="1">
    <source>
        <dbReference type="ARBA" id="ARBA00004196"/>
    </source>
</evidence>
<comment type="caution">
    <text evidence="8">The sequence shown here is derived from an EMBL/GenBank/DDBJ whole genome shotgun (WGS) entry which is preliminary data.</text>
</comment>
<dbReference type="PANTHER" id="PTHR30532:SF24">
    <property type="entry name" value="FERRIC ENTEROBACTIN-BINDING PERIPLASMIC PROTEIN FEPB"/>
    <property type="match status" value="1"/>
</dbReference>
<evidence type="ECO:0000256" key="2">
    <source>
        <dbReference type="ARBA" id="ARBA00008814"/>
    </source>
</evidence>
<proteinExistence type="inferred from homology"/>
<reference evidence="9" key="1">
    <citation type="journal article" date="2019" name="Int. J. Syst. Evol. Microbiol.">
        <title>The Global Catalogue of Microorganisms (GCM) 10K type strain sequencing project: providing services to taxonomists for standard genome sequencing and annotation.</title>
        <authorList>
            <consortium name="The Broad Institute Genomics Platform"/>
            <consortium name="The Broad Institute Genome Sequencing Center for Infectious Disease"/>
            <person name="Wu L."/>
            <person name="Ma J."/>
        </authorList>
    </citation>
    <scope>NUCLEOTIDE SEQUENCE [LARGE SCALE GENOMIC DNA]</scope>
    <source>
        <strain evidence="9">CCUG 56698</strain>
    </source>
</reference>
<evidence type="ECO:0000256" key="6">
    <source>
        <dbReference type="SAM" id="SignalP"/>
    </source>
</evidence>
<feature type="signal peptide" evidence="6">
    <location>
        <begin position="1"/>
        <end position="29"/>
    </location>
</feature>
<dbReference type="PROSITE" id="PS51257">
    <property type="entry name" value="PROKAR_LIPOPROTEIN"/>
    <property type="match status" value="1"/>
</dbReference>
<dbReference type="PROSITE" id="PS50983">
    <property type="entry name" value="FE_B12_PBP"/>
    <property type="match status" value="1"/>
</dbReference>
<sequence>MRALSTRLITTLIAAAAVMTACSTGAGSAQPDAAESGTPAAASGDLGTWPRAIADEQGEVTIDAKPERIVSTSLSVTGTLLAIGAPVASAATSVSDITDDKGFFSQWADVADEKGVEVLYPDLEFDMEALIAADPDLVVVSTSGADSVLDHYDEIAAEFPTIVVDYSKQTWQDLATQLGEATGLEGEAQASIADFDDYAATAAQRITAPEGGVSIVSYNGPGSDQGVAKLTGPHAQLMESLGLDVVEGPEDLDTSEQSRSDFIFVTLENLSKAVGGETVFLLTGTEETVSAFASDSVLANLPAVQKDQVYPLGPTSFRIDYYSGKQLVDAVVDALGA</sequence>
<dbReference type="EMBL" id="JBHTEF010000001">
    <property type="protein sequence ID" value="MFC7580025.1"/>
    <property type="molecule type" value="Genomic_DNA"/>
</dbReference>
<feature type="region of interest" description="Disordered" evidence="5">
    <location>
        <begin position="25"/>
        <end position="45"/>
    </location>
</feature>
<protein>
    <submittedName>
        <fullName evidence="8">Fe2+-enterobactin ABC transporter substrate-binding protein</fullName>
    </submittedName>
</protein>
<comment type="similarity">
    <text evidence="2">Belongs to the bacterial solute-binding protein 8 family.</text>
</comment>
<dbReference type="NCBIfam" id="NF008200">
    <property type="entry name" value="PRK10957.1"/>
    <property type="match status" value="1"/>
</dbReference>
<organism evidence="8 9">
    <name type="scientific">Schaalia naturae</name>
    <dbReference type="NCBI Taxonomy" id="635203"/>
    <lineage>
        <taxon>Bacteria</taxon>
        <taxon>Bacillati</taxon>
        <taxon>Actinomycetota</taxon>
        <taxon>Actinomycetes</taxon>
        <taxon>Actinomycetales</taxon>
        <taxon>Actinomycetaceae</taxon>
        <taxon>Schaalia</taxon>
    </lineage>
</organism>
<evidence type="ECO:0000313" key="8">
    <source>
        <dbReference type="EMBL" id="MFC7580025.1"/>
    </source>
</evidence>
<gene>
    <name evidence="8" type="primary">fepB</name>
    <name evidence="8" type="ORF">ACFQWG_02125</name>
</gene>
<keyword evidence="3" id="KW-0813">Transport</keyword>
<evidence type="ECO:0000256" key="4">
    <source>
        <dbReference type="ARBA" id="ARBA00022729"/>
    </source>
</evidence>
<keyword evidence="4 6" id="KW-0732">Signal</keyword>
<dbReference type="Proteomes" id="UP001596527">
    <property type="component" value="Unassembled WGS sequence"/>
</dbReference>
<dbReference type="InterPro" id="IPR002491">
    <property type="entry name" value="ABC_transptr_periplasmic_BD"/>
</dbReference>
<evidence type="ECO:0000256" key="3">
    <source>
        <dbReference type="ARBA" id="ARBA00022448"/>
    </source>
</evidence>